<feature type="transmembrane region" description="Helical" evidence="1">
    <location>
        <begin position="204"/>
        <end position="224"/>
    </location>
</feature>
<gene>
    <name evidence="2" type="ORF">HNQ09_001565</name>
</gene>
<keyword evidence="3" id="KW-1185">Reference proteome</keyword>
<feature type="transmembrane region" description="Helical" evidence="1">
    <location>
        <begin position="135"/>
        <end position="155"/>
    </location>
</feature>
<proteinExistence type="predicted"/>
<feature type="transmembrane region" description="Helical" evidence="1">
    <location>
        <begin position="230"/>
        <end position="251"/>
    </location>
</feature>
<organism evidence="2 3">
    <name type="scientific">Deinococcus budaensis</name>
    <dbReference type="NCBI Taxonomy" id="1665626"/>
    <lineage>
        <taxon>Bacteria</taxon>
        <taxon>Thermotogati</taxon>
        <taxon>Deinococcota</taxon>
        <taxon>Deinococci</taxon>
        <taxon>Deinococcales</taxon>
        <taxon>Deinococcaceae</taxon>
        <taxon>Deinococcus</taxon>
    </lineage>
</organism>
<dbReference type="RefSeq" id="WP_184027582.1">
    <property type="nucleotide sequence ID" value="NZ_JACHFN010000005.1"/>
</dbReference>
<dbReference type="PANTHER" id="PTHR36840:SF1">
    <property type="entry name" value="BLL5714 PROTEIN"/>
    <property type="match status" value="1"/>
</dbReference>
<evidence type="ECO:0000256" key="1">
    <source>
        <dbReference type="SAM" id="Phobius"/>
    </source>
</evidence>
<evidence type="ECO:0000313" key="3">
    <source>
        <dbReference type="Proteomes" id="UP000525389"/>
    </source>
</evidence>
<keyword evidence="1" id="KW-1133">Transmembrane helix</keyword>
<keyword evidence="1" id="KW-0472">Membrane</keyword>
<feature type="transmembrane region" description="Helical" evidence="1">
    <location>
        <begin position="355"/>
        <end position="372"/>
    </location>
</feature>
<dbReference type="Proteomes" id="UP000525389">
    <property type="component" value="Unassembled WGS sequence"/>
</dbReference>
<keyword evidence="1" id="KW-0812">Transmembrane</keyword>
<dbReference type="Pfam" id="PF06772">
    <property type="entry name" value="LtrA"/>
    <property type="match status" value="1"/>
</dbReference>
<reference evidence="2 3" key="1">
    <citation type="submission" date="2020-08" db="EMBL/GenBank/DDBJ databases">
        <title>Genomic Encyclopedia of Type Strains, Phase IV (KMG-IV): sequencing the most valuable type-strain genomes for metagenomic binning, comparative biology and taxonomic classification.</title>
        <authorList>
            <person name="Goeker M."/>
        </authorList>
    </citation>
    <scope>NUCLEOTIDE SEQUENCE [LARGE SCALE GENOMIC DNA]</scope>
    <source>
        <strain evidence="2 3">DSM 101791</strain>
    </source>
</reference>
<dbReference type="InterPro" id="IPR010640">
    <property type="entry name" value="Low_temperature_requirement_A"/>
</dbReference>
<feature type="transmembrane region" description="Helical" evidence="1">
    <location>
        <begin position="161"/>
        <end position="183"/>
    </location>
</feature>
<protein>
    <submittedName>
        <fullName evidence="2">Low temperature requirement protein LtrA</fullName>
    </submittedName>
</protein>
<accession>A0A7W8LPZ9</accession>
<feature type="transmembrane region" description="Helical" evidence="1">
    <location>
        <begin position="303"/>
        <end position="325"/>
    </location>
</feature>
<name>A0A7W8LPZ9_9DEIO</name>
<feature type="transmembrane region" description="Helical" evidence="1">
    <location>
        <begin position="332"/>
        <end position="349"/>
    </location>
</feature>
<feature type="transmembrane region" description="Helical" evidence="1">
    <location>
        <begin position="272"/>
        <end position="291"/>
    </location>
</feature>
<dbReference type="AlphaFoldDB" id="A0A7W8LPZ9"/>
<evidence type="ECO:0000313" key="2">
    <source>
        <dbReference type="EMBL" id="MBB5234127.1"/>
    </source>
</evidence>
<feature type="transmembrane region" description="Helical" evidence="1">
    <location>
        <begin position="81"/>
        <end position="114"/>
    </location>
</feature>
<comment type="caution">
    <text evidence="2">The sequence shown here is derived from an EMBL/GenBank/DDBJ whole genome shotgun (WGS) entry which is preliminary data.</text>
</comment>
<dbReference type="PANTHER" id="PTHR36840">
    <property type="entry name" value="BLL5714 PROTEIN"/>
    <property type="match status" value="1"/>
</dbReference>
<sequence length="375" mass="40980">MTPAHTPLQEAQKFEVTPLELFFDLVFVFAVSQLSHHLLEHLTWRGAAETLILLLAVYRTWSTTSWDAAMLGVNGPDARGLLLAVMLLGLFMNAAIPTAFSGGVWAFTLPLVVGQLGRSFWMMWRAPTALFREHFQRTSVWMVAIAPLWMIGALVNSEARLGWWAAAALLDLIGGWLGHPIPGRRLNTERLPFDAEHMLERNRLFLLIALGETVLTTGTAIAAAPMSPMTVVTGTVALAGTVALWAVLFGRTHALTLQHLERTLDPLRMGRLATNTQVLIVVGLIALAVANERIITHPFSPPSLALTLLLFGGPLLVRLELALYLWLLDHRVHWGHLIACAVLVVAGLLTLTTPVFVSLILSGAVLVVLALLEKP</sequence>
<dbReference type="EMBL" id="JACHFN010000005">
    <property type="protein sequence ID" value="MBB5234127.1"/>
    <property type="molecule type" value="Genomic_DNA"/>
</dbReference>